<name>A0ACC1J3X1_9FUNG</name>
<evidence type="ECO:0000313" key="1">
    <source>
        <dbReference type="EMBL" id="KAJ1936715.1"/>
    </source>
</evidence>
<reference evidence="1" key="1">
    <citation type="submission" date="2022-07" db="EMBL/GenBank/DDBJ databases">
        <title>Phylogenomic reconstructions and comparative analyses of Kickxellomycotina fungi.</title>
        <authorList>
            <person name="Reynolds N.K."/>
            <person name="Stajich J.E."/>
            <person name="Barry K."/>
            <person name="Grigoriev I.V."/>
            <person name="Crous P."/>
            <person name="Smith M.E."/>
        </authorList>
    </citation>
    <scope>NUCLEOTIDE SEQUENCE</scope>
    <source>
        <strain evidence="1">NRRL 5244</strain>
    </source>
</reference>
<accession>A0ACC1J3X1</accession>
<protein>
    <submittedName>
        <fullName evidence="1">Serine/threonine-protein phosphatase 2A regulatory subunit B'' subunit alpha</fullName>
    </submittedName>
</protein>
<sequence>MDAAQALKCRHPRRTVQYPVTDALDHHFELEFLEGHSQFAQRYIEVVVERIFYIANRSWDGKLTLPQFRKADIIGILRNIEDGIDIGVDAPGVFSYKHFYVLYCSFVELDSNRDHLLNARDLLRYFTGTLSRRTISRIMMGKGKPSEYVSSRSKSSWAARTRQEMRLSKGPLRYDLNVRLSDCRMTFKDFVWFLLSEIDKTTPTALEYWFRCLDLDGDGVLTVYELEYFYDEQICRMEEDMAGDLIMLDDLMCQLSDMIRPEHEGMFTLKDLRKAPPAHIPVFVDAFTNLTRFLDHESRTTYLQRQLAQISARSLPKSSFADVIRMRIDFLANLPNPWIEFADLEYAALLNDQQPQGDGQAQAGDASSDHPM</sequence>
<evidence type="ECO:0000313" key="2">
    <source>
        <dbReference type="Proteomes" id="UP001150603"/>
    </source>
</evidence>
<gene>
    <name evidence="1" type="primary">PPP2R3A</name>
    <name evidence="1" type="ORF">FBU59_004968</name>
</gene>
<dbReference type="EMBL" id="JANBPW010003778">
    <property type="protein sequence ID" value="KAJ1936715.1"/>
    <property type="molecule type" value="Genomic_DNA"/>
</dbReference>
<keyword evidence="2" id="KW-1185">Reference proteome</keyword>
<dbReference type="Proteomes" id="UP001150603">
    <property type="component" value="Unassembled WGS sequence"/>
</dbReference>
<organism evidence="1 2">
    <name type="scientific">Linderina macrospora</name>
    <dbReference type="NCBI Taxonomy" id="4868"/>
    <lineage>
        <taxon>Eukaryota</taxon>
        <taxon>Fungi</taxon>
        <taxon>Fungi incertae sedis</taxon>
        <taxon>Zoopagomycota</taxon>
        <taxon>Kickxellomycotina</taxon>
        <taxon>Kickxellomycetes</taxon>
        <taxon>Kickxellales</taxon>
        <taxon>Kickxellaceae</taxon>
        <taxon>Linderina</taxon>
    </lineage>
</organism>
<proteinExistence type="predicted"/>
<comment type="caution">
    <text evidence="1">The sequence shown here is derived from an EMBL/GenBank/DDBJ whole genome shotgun (WGS) entry which is preliminary data.</text>
</comment>